<accession>A0ABY7NEF0</accession>
<organism evidence="1 2">
    <name type="scientific">Cryobacterium breve</name>
    <dbReference type="NCBI Taxonomy" id="1259258"/>
    <lineage>
        <taxon>Bacteria</taxon>
        <taxon>Bacillati</taxon>
        <taxon>Actinomycetota</taxon>
        <taxon>Actinomycetes</taxon>
        <taxon>Micrococcales</taxon>
        <taxon>Microbacteriaceae</taxon>
        <taxon>Cryobacterium</taxon>
    </lineage>
</organism>
<proteinExistence type="predicted"/>
<sequence length="93" mass="10602">MDPRLERLVAERTSLTAESERLAALIAEERSGRALRAIALAYGTGCKDDFDRERQCRADEEQMKQVRSRTRAVDRQYRHLTTSARASGVRSSF</sequence>
<evidence type="ECO:0000313" key="2">
    <source>
        <dbReference type="Proteomes" id="UP001212421"/>
    </source>
</evidence>
<gene>
    <name evidence="1" type="ORF">KIV56_09980</name>
</gene>
<dbReference type="RefSeq" id="WP_281533398.1">
    <property type="nucleotide sequence ID" value="NZ_CP075584.1"/>
</dbReference>
<protein>
    <submittedName>
        <fullName evidence="1">Uncharacterized protein</fullName>
    </submittedName>
</protein>
<reference evidence="1 2" key="1">
    <citation type="submission" date="2021-05" db="EMBL/GenBank/DDBJ databases">
        <authorList>
            <person name="Kumar R."/>
            <person name="Kumar A."/>
            <person name="Mukhia S."/>
        </authorList>
    </citation>
    <scope>NUCLEOTIDE SEQUENCE [LARGE SCALE GENOMIC DNA]</scope>
    <source>
        <strain evidence="1 2">ERMR7:08</strain>
    </source>
</reference>
<evidence type="ECO:0000313" key="1">
    <source>
        <dbReference type="EMBL" id="WBM78913.1"/>
    </source>
</evidence>
<name>A0ABY7NEF0_9MICO</name>
<dbReference type="EMBL" id="CP075584">
    <property type="protein sequence ID" value="WBM78913.1"/>
    <property type="molecule type" value="Genomic_DNA"/>
</dbReference>
<dbReference type="Proteomes" id="UP001212421">
    <property type="component" value="Chromosome"/>
</dbReference>
<keyword evidence="2" id="KW-1185">Reference proteome</keyword>